<dbReference type="GO" id="GO:0006935">
    <property type="term" value="P:chemotaxis"/>
    <property type="evidence" value="ECO:0007669"/>
    <property type="project" value="InterPro"/>
</dbReference>
<dbReference type="PROSITE" id="PS50111">
    <property type="entry name" value="CHEMOTAXIS_TRANSDUC_2"/>
    <property type="match status" value="1"/>
</dbReference>
<dbReference type="InterPro" id="IPR025991">
    <property type="entry name" value="Chemoreceptor_zinc-bind_dom"/>
</dbReference>
<dbReference type="EMBL" id="CP123872">
    <property type="protein sequence ID" value="WND04011.1"/>
    <property type="molecule type" value="Genomic_DNA"/>
</dbReference>
<dbReference type="PANTHER" id="PTHR32089">
    <property type="entry name" value="METHYL-ACCEPTING CHEMOTAXIS PROTEIN MCPB"/>
    <property type="match status" value="1"/>
</dbReference>
<dbReference type="AlphaFoldDB" id="A0AA52HA94"/>
<dbReference type="Gene3D" id="1.10.287.950">
    <property type="entry name" value="Methyl-accepting chemotaxis protein"/>
    <property type="match status" value="1"/>
</dbReference>
<dbReference type="GO" id="GO:0007165">
    <property type="term" value="P:signal transduction"/>
    <property type="evidence" value="ECO:0007669"/>
    <property type="project" value="UniProtKB-KW"/>
</dbReference>
<dbReference type="InterPro" id="IPR004090">
    <property type="entry name" value="Chemotax_Me-accpt_rcpt"/>
</dbReference>
<dbReference type="Pfam" id="PF13682">
    <property type="entry name" value="CZB"/>
    <property type="match status" value="1"/>
</dbReference>
<dbReference type="SMART" id="SM00283">
    <property type="entry name" value="MA"/>
    <property type="match status" value="1"/>
</dbReference>
<dbReference type="RefSeq" id="WP_310799875.1">
    <property type="nucleotide sequence ID" value="NZ_CP123872.1"/>
</dbReference>
<dbReference type="InterPro" id="IPR004089">
    <property type="entry name" value="MCPsignal_dom"/>
</dbReference>
<comment type="similarity">
    <text evidence="2">Belongs to the methyl-accepting chemotaxis (MCP) protein family.</text>
</comment>
<evidence type="ECO:0000313" key="6">
    <source>
        <dbReference type="Proteomes" id="UP001268683"/>
    </source>
</evidence>
<dbReference type="SUPFAM" id="SSF58104">
    <property type="entry name" value="Methyl-accepting chemotaxis protein (MCP) signaling domain"/>
    <property type="match status" value="1"/>
</dbReference>
<protein>
    <submittedName>
        <fullName evidence="5">Methyl-accepting chemotaxis protein</fullName>
    </submittedName>
</protein>
<dbReference type="PANTHER" id="PTHR32089:SF112">
    <property type="entry name" value="LYSOZYME-LIKE PROTEIN-RELATED"/>
    <property type="match status" value="1"/>
</dbReference>
<reference evidence="5" key="1">
    <citation type="submission" date="2023-04" db="EMBL/GenBank/DDBJ databases">
        <title>Complete genome sequence of Temperatibacter marinus.</title>
        <authorList>
            <person name="Rong J.-C."/>
            <person name="Yi M.-L."/>
            <person name="Zhao Q."/>
        </authorList>
    </citation>
    <scope>NUCLEOTIDE SEQUENCE</scope>
    <source>
        <strain evidence="5">NBRC 110045</strain>
    </source>
</reference>
<keyword evidence="6" id="KW-1185">Reference proteome</keyword>
<dbReference type="Gene3D" id="1.20.120.30">
    <property type="entry name" value="Aspartate receptor, ligand-binding domain"/>
    <property type="match status" value="1"/>
</dbReference>
<gene>
    <name evidence="5" type="ORF">QGN29_06435</name>
</gene>
<feature type="domain" description="Methyl-accepting transducer" evidence="4">
    <location>
        <begin position="54"/>
        <end position="290"/>
    </location>
</feature>
<evidence type="ECO:0000256" key="3">
    <source>
        <dbReference type="PROSITE-ProRule" id="PRU00284"/>
    </source>
</evidence>
<name>A0AA52HA94_9PROT</name>
<dbReference type="Pfam" id="PF00015">
    <property type="entry name" value="MCPsignal"/>
    <property type="match status" value="1"/>
</dbReference>
<dbReference type="GO" id="GO:0004888">
    <property type="term" value="F:transmembrane signaling receptor activity"/>
    <property type="evidence" value="ECO:0007669"/>
    <property type="project" value="InterPro"/>
</dbReference>
<evidence type="ECO:0000313" key="5">
    <source>
        <dbReference type="EMBL" id="WND04011.1"/>
    </source>
</evidence>
<organism evidence="5 6">
    <name type="scientific">Temperatibacter marinus</name>
    <dbReference type="NCBI Taxonomy" id="1456591"/>
    <lineage>
        <taxon>Bacteria</taxon>
        <taxon>Pseudomonadati</taxon>
        <taxon>Pseudomonadota</taxon>
        <taxon>Alphaproteobacteria</taxon>
        <taxon>Kordiimonadales</taxon>
        <taxon>Temperatibacteraceae</taxon>
        <taxon>Temperatibacter</taxon>
    </lineage>
</organism>
<proteinExistence type="inferred from homology"/>
<dbReference type="PRINTS" id="PR00260">
    <property type="entry name" value="CHEMTRNSDUCR"/>
</dbReference>
<evidence type="ECO:0000256" key="2">
    <source>
        <dbReference type="ARBA" id="ARBA00029447"/>
    </source>
</evidence>
<dbReference type="GO" id="GO:0016020">
    <property type="term" value="C:membrane"/>
    <property type="evidence" value="ECO:0007669"/>
    <property type="project" value="InterPro"/>
</dbReference>
<evidence type="ECO:0000259" key="4">
    <source>
        <dbReference type="PROSITE" id="PS50111"/>
    </source>
</evidence>
<dbReference type="Proteomes" id="UP001268683">
    <property type="component" value="Chromosome"/>
</dbReference>
<keyword evidence="1 3" id="KW-0807">Transducer</keyword>
<sequence length="440" mass="47048">MTEDLAKVEAALDNLINGNFTASEGDCSGDSPLLAKVNILADKSVSRSEENLKRTVDYSIIANKGMASIARMSRYITDVNGQSQSIASAIEELSSSVKSISSSAEQASMEVDQVATSAATGIIAADNAQKSMEEIAGAVHTAGERVTELSKTSEEIGKIVKDIEDIAKQTNLLALNATIEAARAGDAGKGFAVVASEVKNLANQTASATDTIRSRIEALRTEMSAIVGTMEDGETKVSEGRTVIEQSTAEMHGISRQVDSVNAHMSEINTILEQQVSATSEVSNGAAIIVERSQQNSDSIKQVIDQLNETETPIAESINYFVEKSGLSATLYAAKSDHMIWMRKLSQMLAGSIVLKANELSDHHQCRLGKWYDTQTNPALTSLPEWRQLEAPHKQVHQAGIEASKAYASGDISAAIAAIQKADDASKQVMILLDQIISKF</sequence>
<accession>A0AA52HA94</accession>
<dbReference type="KEGG" id="tmk:QGN29_06435"/>
<evidence type="ECO:0000256" key="1">
    <source>
        <dbReference type="ARBA" id="ARBA00023224"/>
    </source>
</evidence>